<dbReference type="InterPro" id="IPR027417">
    <property type="entry name" value="P-loop_NTPase"/>
</dbReference>
<dbReference type="GO" id="GO:0016559">
    <property type="term" value="P:peroxisome fission"/>
    <property type="evidence" value="ECO:0007669"/>
    <property type="project" value="TreeGrafter"/>
</dbReference>
<dbReference type="GO" id="GO:0008053">
    <property type="term" value="P:mitochondrial fusion"/>
    <property type="evidence" value="ECO:0007669"/>
    <property type="project" value="TreeGrafter"/>
</dbReference>
<dbReference type="GO" id="GO:0005525">
    <property type="term" value="F:GTP binding"/>
    <property type="evidence" value="ECO:0007669"/>
    <property type="project" value="InterPro"/>
</dbReference>
<evidence type="ECO:0000259" key="1">
    <source>
        <dbReference type="PROSITE" id="PS51718"/>
    </source>
</evidence>
<gene>
    <name evidence="2" type="ORF">X801_05648</name>
</gene>
<name>A0A1S8WVL7_OPIVI</name>
<organism evidence="2 3">
    <name type="scientific">Opisthorchis viverrini</name>
    <name type="common">Southeast Asian liver fluke</name>
    <dbReference type="NCBI Taxonomy" id="6198"/>
    <lineage>
        <taxon>Eukaryota</taxon>
        <taxon>Metazoa</taxon>
        <taxon>Spiralia</taxon>
        <taxon>Lophotrochozoa</taxon>
        <taxon>Platyhelminthes</taxon>
        <taxon>Trematoda</taxon>
        <taxon>Digenea</taxon>
        <taxon>Opisthorchiida</taxon>
        <taxon>Opisthorchiata</taxon>
        <taxon>Opisthorchiidae</taxon>
        <taxon>Opisthorchis</taxon>
    </lineage>
</organism>
<dbReference type="EMBL" id="KV894111">
    <property type="protein sequence ID" value="OON18496.1"/>
    <property type="molecule type" value="Genomic_DNA"/>
</dbReference>
<dbReference type="Proteomes" id="UP000243686">
    <property type="component" value="Unassembled WGS sequence"/>
</dbReference>
<dbReference type="PROSITE" id="PS51718">
    <property type="entry name" value="G_DYNAMIN_2"/>
    <property type="match status" value="1"/>
</dbReference>
<dbReference type="GO" id="GO:0008017">
    <property type="term" value="F:microtubule binding"/>
    <property type="evidence" value="ECO:0007669"/>
    <property type="project" value="TreeGrafter"/>
</dbReference>
<proteinExistence type="predicted"/>
<reference evidence="2 3" key="1">
    <citation type="submission" date="2015-03" db="EMBL/GenBank/DDBJ databases">
        <title>Draft genome of the nematode, Opisthorchis viverrini.</title>
        <authorList>
            <person name="Mitreva M."/>
        </authorList>
    </citation>
    <scope>NUCLEOTIDE SEQUENCE [LARGE SCALE GENOMIC DNA]</scope>
    <source>
        <strain evidence="2">Khon Kaen</strain>
    </source>
</reference>
<sequence>MPKSQMRYSISSLSTVNVKEIRDQLPRVVVVGDQSAGKTSVLEMIAQARIFPRGSGEMMTRSPVKVTLSEGPYHVASFKDSPREYDLTKESELAALRRDIEMRMKALVSGGKTISSEVISLNVKGPGLQRIVLVDLPGIISTVTTGMQADTRETIQKMARHYMGNPNAIILCVQAKACDCLAMNLVNGDVAISGNVGGAYMAMSSMHPSGKKRPYE</sequence>
<dbReference type="GO" id="GO:0048312">
    <property type="term" value="P:intracellular distribution of mitochondria"/>
    <property type="evidence" value="ECO:0007669"/>
    <property type="project" value="TreeGrafter"/>
</dbReference>
<dbReference type="SUPFAM" id="SSF52540">
    <property type="entry name" value="P-loop containing nucleoside triphosphate hydrolases"/>
    <property type="match status" value="1"/>
</dbReference>
<dbReference type="InterPro" id="IPR022812">
    <property type="entry name" value="Dynamin"/>
</dbReference>
<dbReference type="PRINTS" id="PR00195">
    <property type="entry name" value="DYNAMIN"/>
</dbReference>
<dbReference type="PANTHER" id="PTHR11566">
    <property type="entry name" value="DYNAMIN"/>
    <property type="match status" value="1"/>
</dbReference>
<dbReference type="Gene3D" id="3.40.50.300">
    <property type="entry name" value="P-loop containing nucleotide triphosphate hydrolases"/>
    <property type="match status" value="1"/>
</dbReference>
<dbReference type="SMART" id="SM00053">
    <property type="entry name" value="DYNc"/>
    <property type="match status" value="1"/>
</dbReference>
<keyword evidence="3" id="KW-1185">Reference proteome</keyword>
<dbReference type="GO" id="GO:0006897">
    <property type="term" value="P:endocytosis"/>
    <property type="evidence" value="ECO:0007669"/>
    <property type="project" value="TreeGrafter"/>
</dbReference>
<protein>
    <submittedName>
        <fullName evidence="2">Dynamin family protein</fullName>
    </submittedName>
</protein>
<dbReference type="GO" id="GO:0005874">
    <property type="term" value="C:microtubule"/>
    <property type="evidence" value="ECO:0007669"/>
    <property type="project" value="TreeGrafter"/>
</dbReference>
<feature type="domain" description="Dynamin-type G" evidence="1">
    <location>
        <begin position="22"/>
        <end position="216"/>
    </location>
</feature>
<dbReference type="InterPro" id="IPR030381">
    <property type="entry name" value="G_DYNAMIN_dom"/>
</dbReference>
<dbReference type="Pfam" id="PF00350">
    <property type="entry name" value="Dynamin_N"/>
    <property type="match status" value="1"/>
</dbReference>
<dbReference type="GO" id="GO:0005758">
    <property type="term" value="C:mitochondrial intermembrane space"/>
    <property type="evidence" value="ECO:0007669"/>
    <property type="project" value="TreeGrafter"/>
</dbReference>
<evidence type="ECO:0000313" key="3">
    <source>
        <dbReference type="Proteomes" id="UP000243686"/>
    </source>
</evidence>
<evidence type="ECO:0000313" key="2">
    <source>
        <dbReference type="EMBL" id="OON18496.1"/>
    </source>
</evidence>
<dbReference type="InterPro" id="IPR001401">
    <property type="entry name" value="Dynamin_GTPase"/>
</dbReference>
<dbReference type="PANTHER" id="PTHR11566:SF67">
    <property type="entry name" value="DYNAMIN-LIKE 120 KDA PROTEIN, MITOCHONDRIAL"/>
    <property type="match status" value="1"/>
</dbReference>
<dbReference type="GO" id="GO:0031966">
    <property type="term" value="C:mitochondrial membrane"/>
    <property type="evidence" value="ECO:0007669"/>
    <property type="project" value="TreeGrafter"/>
</dbReference>
<dbReference type="InterPro" id="IPR045063">
    <property type="entry name" value="Dynamin_N"/>
</dbReference>
<dbReference type="GO" id="GO:0003924">
    <property type="term" value="F:GTPase activity"/>
    <property type="evidence" value="ECO:0007669"/>
    <property type="project" value="InterPro"/>
</dbReference>
<dbReference type="AlphaFoldDB" id="A0A1S8WVL7"/>
<dbReference type="GO" id="GO:0000266">
    <property type="term" value="P:mitochondrial fission"/>
    <property type="evidence" value="ECO:0007669"/>
    <property type="project" value="TreeGrafter"/>
</dbReference>
<accession>A0A1S8WVL7</accession>